<feature type="region of interest" description="Disordered" evidence="1">
    <location>
        <begin position="94"/>
        <end position="123"/>
    </location>
</feature>
<accession>A0A397TN73</accession>
<evidence type="ECO:0000256" key="1">
    <source>
        <dbReference type="SAM" id="MobiDB-lite"/>
    </source>
</evidence>
<dbReference type="EMBL" id="QKYT01000023">
    <property type="protein sequence ID" value="RIA97907.1"/>
    <property type="molecule type" value="Genomic_DNA"/>
</dbReference>
<dbReference type="AlphaFoldDB" id="A0A397TN73"/>
<dbReference type="Proteomes" id="UP000265703">
    <property type="component" value="Unassembled WGS sequence"/>
</dbReference>
<evidence type="ECO:0000313" key="3">
    <source>
        <dbReference type="Proteomes" id="UP000265703"/>
    </source>
</evidence>
<feature type="compositionally biased region" description="Polar residues" evidence="1">
    <location>
        <begin position="113"/>
        <end position="123"/>
    </location>
</feature>
<dbReference type="STRING" id="658196.A0A397TN73"/>
<organism evidence="2 3">
    <name type="scientific">Glomus cerebriforme</name>
    <dbReference type="NCBI Taxonomy" id="658196"/>
    <lineage>
        <taxon>Eukaryota</taxon>
        <taxon>Fungi</taxon>
        <taxon>Fungi incertae sedis</taxon>
        <taxon>Mucoromycota</taxon>
        <taxon>Glomeromycotina</taxon>
        <taxon>Glomeromycetes</taxon>
        <taxon>Glomerales</taxon>
        <taxon>Glomeraceae</taxon>
        <taxon>Glomus</taxon>
    </lineage>
</organism>
<evidence type="ECO:0000313" key="2">
    <source>
        <dbReference type="EMBL" id="RIA97907.1"/>
    </source>
</evidence>
<keyword evidence="3" id="KW-1185">Reference proteome</keyword>
<comment type="caution">
    <text evidence="2">The sequence shown here is derived from an EMBL/GenBank/DDBJ whole genome shotgun (WGS) entry which is preliminary data.</text>
</comment>
<sequence>MVLYVCVVCESLNVQVNENTGEKLEYCSKKCRKSAVKSGLLEPCLNCKVSSKLLQYGELLDYCDDECKWELKKNNTSSHQNKYSTHKFINHTHTIPQSSNSSHYKKQKYSSHTNPPQDSPQLINPQFNGPVYINYHCTFSNHHNTPITNEVNEKKKFSTMGKIAEGLGKIGVKFVLGALSGAHL</sequence>
<proteinExistence type="predicted"/>
<name>A0A397TN73_9GLOM</name>
<reference evidence="2 3" key="1">
    <citation type="submission" date="2018-06" db="EMBL/GenBank/DDBJ databases">
        <title>Comparative genomics reveals the genomic features of Rhizophagus irregularis, R. cerebriforme, R. diaphanum and Gigaspora rosea, and their symbiotic lifestyle signature.</title>
        <authorList>
            <person name="Morin E."/>
            <person name="San Clemente H."/>
            <person name="Chen E.C.H."/>
            <person name="De La Providencia I."/>
            <person name="Hainaut M."/>
            <person name="Kuo A."/>
            <person name="Kohler A."/>
            <person name="Murat C."/>
            <person name="Tang N."/>
            <person name="Roy S."/>
            <person name="Loubradou J."/>
            <person name="Henrissat B."/>
            <person name="Grigoriev I.V."/>
            <person name="Corradi N."/>
            <person name="Roux C."/>
            <person name="Martin F.M."/>
        </authorList>
    </citation>
    <scope>NUCLEOTIDE SEQUENCE [LARGE SCALE GENOMIC DNA]</scope>
    <source>
        <strain evidence="2 3">DAOM 227022</strain>
    </source>
</reference>
<gene>
    <name evidence="2" type="ORF">C1645_751124</name>
</gene>
<dbReference type="OrthoDB" id="2432958at2759"/>
<protein>
    <submittedName>
        <fullName evidence="2">Uncharacterized protein</fullName>
    </submittedName>
</protein>